<proteinExistence type="inferred from homology"/>
<reference evidence="12" key="1">
    <citation type="submission" date="2022-09" db="EMBL/GenBank/DDBJ databases">
        <authorList>
            <person name="Li Z.-J."/>
        </authorList>
    </citation>
    <scope>NUCLEOTIDE SEQUENCE</scope>
    <source>
        <strain evidence="12">TGB11</strain>
    </source>
</reference>
<evidence type="ECO:0000256" key="1">
    <source>
        <dbReference type="ARBA" id="ARBA00004871"/>
    </source>
</evidence>
<comment type="pathway">
    <text evidence="1 8">Metabolic intermediate biosynthesis; chorismate biosynthesis; chorismate from D-erythrose 4-phosphate and phosphoenolpyruvate: step 4/7.</text>
</comment>
<feature type="domain" description="Shikimate dehydrogenase substrate binding N-terminal" evidence="10">
    <location>
        <begin position="7"/>
        <end position="89"/>
    </location>
</feature>
<keyword evidence="4 8" id="KW-0521">NADP</keyword>
<feature type="binding site" evidence="8">
    <location>
        <position position="62"/>
    </location>
    <ligand>
        <name>shikimate</name>
        <dbReference type="ChEBI" id="CHEBI:36208"/>
    </ligand>
</feature>
<dbReference type="InterPro" id="IPR006151">
    <property type="entry name" value="Shikm_DH/Glu-tRNA_Rdtase"/>
</dbReference>
<feature type="binding site" evidence="8">
    <location>
        <begin position="15"/>
        <end position="17"/>
    </location>
    <ligand>
        <name>shikimate</name>
        <dbReference type="ChEBI" id="CHEBI:36208"/>
    </ligand>
</feature>
<evidence type="ECO:0000256" key="5">
    <source>
        <dbReference type="ARBA" id="ARBA00023002"/>
    </source>
</evidence>
<dbReference type="Gene3D" id="3.40.50.720">
    <property type="entry name" value="NAD(P)-binding Rossmann-like Domain"/>
    <property type="match status" value="1"/>
</dbReference>
<dbReference type="NCBIfam" id="NF001310">
    <property type="entry name" value="PRK00258.1-2"/>
    <property type="match status" value="1"/>
</dbReference>
<dbReference type="PANTHER" id="PTHR21089:SF1">
    <property type="entry name" value="BIFUNCTIONAL 3-DEHYDROQUINATE DEHYDRATASE_SHIKIMATE DEHYDROGENASE, CHLOROPLASTIC"/>
    <property type="match status" value="1"/>
</dbReference>
<dbReference type="InterPro" id="IPR011342">
    <property type="entry name" value="Shikimate_DH"/>
</dbReference>
<evidence type="ECO:0000256" key="8">
    <source>
        <dbReference type="HAMAP-Rule" id="MF_00222"/>
    </source>
</evidence>
<evidence type="ECO:0000256" key="4">
    <source>
        <dbReference type="ARBA" id="ARBA00022857"/>
    </source>
</evidence>
<feature type="domain" description="SDH C-terminal" evidence="11">
    <location>
        <begin position="239"/>
        <end position="269"/>
    </location>
</feature>
<dbReference type="InterPro" id="IPR041121">
    <property type="entry name" value="SDH_C"/>
</dbReference>
<dbReference type="GO" id="GO:0009073">
    <property type="term" value="P:aromatic amino acid family biosynthetic process"/>
    <property type="evidence" value="ECO:0007669"/>
    <property type="project" value="UniProtKB-KW"/>
</dbReference>
<comment type="subunit">
    <text evidence="8">Homodimer.</text>
</comment>
<dbReference type="GO" id="GO:0009423">
    <property type="term" value="P:chorismate biosynthetic process"/>
    <property type="evidence" value="ECO:0007669"/>
    <property type="project" value="UniProtKB-UniRule"/>
</dbReference>
<dbReference type="GO" id="GO:0019632">
    <property type="term" value="P:shikimate metabolic process"/>
    <property type="evidence" value="ECO:0007669"/>
    <property type="project" value="InterPro"/>
</dbReference>
<dbReference type="Pfam" id="PF01488">
    <property type="entry name" value="Shikimate_DH"/>
    <property type="match status" value="1"/>
</dbReference>
<comment type="similarity">
    <text evidence="8">Belongs to the shikimate dehydrogenase family.</text>
</comment>
<dbReference type="Proteomes" id="UP001164748">
    <property type="component" value="Chromosome"/>
</dbReference>
<dbReference type="EMBL" id="CP114588">
    <property type="protein sequence ID" value="WBA08609.1"/>
    <property type="molecule type" value="Genomic_DNA"/>
</dbReference>
<evidence type="ECO:0000259" key="10">
    <source>
        <dbReference type="Pfam" id="PF08501"/>
    </source>
</evidence>
<accession>A0AA47LR97</accession>
<dbReference type="RefSeq" id="WP_269579021.1">
    <property type="nucleotide sequence ID" value="NZ_CP114588.1"/>
</dbReference>
<dbReference type="SUPFAM" id="SSF53223">
    <property type="entry name" value="Aminoacid dehydrogenase-like, N-terminal domain"/>
    <property type="match status" value="1"/>
</dbReference>
<evidence type="ECO:0000313" key="12">
    <source>
        <dbReference type="EMBL" id="WBA08609.1"/>
    </source>
</evidence>
<protein>
    <recommendedName>
        <fullName evidence="2 8">Shikimate dehydrogenase (NADP(+))</fullName>
        <shortName evidence="8">SDH</shortName>
        <ecNumber evidence="2 8">1.1.1.25</ecNumber>
    </recommendedName>
</protein>
<sequence>MTDRYCVVGHPIGHSKSPQIHAAFATQTQQDIDYQAIEAPLEGFVTTMQAFFAQGGRGANVTVPFKQQAYDWADTLTERAHRAGAVNTLVKQSDGSLLGDNTDGAGLVTDLHYHHVALRDKRIMVVGAGGAARGVLLPLLEQEPALLMIVNRTEQKAQQLAAAFGEAGPIASHAVDKPMAAPVDVIINATSASLHQSHPPLPQGAIGPATTVYDMVYQAGCTTSNQWAQRQGAGRCLDGLGMLVEQAAESFAIWRGCRPQTERVREQLREALSR</sequence>
<evidence type="ECO:0000259" key="9">
    <source>
        <dbReference type="Pfam" id="PF01488"/>
    </source>
</evidence>
<dbReference type="GO" id="GO:0050661">
    <property type="term" value="F:NADP binding"/>
    <property type="evidence" value="ECO:0007669"/>
    <property type="project" value="InterPro"/>
</dbReference>
<keyword evidence="3 8" id="KW-0028">Amino-acid biosynthesis</keyword>
<dbReference type="GO" id="GO:0008652">
    <property type="term" value="P:amino acid biosynthetic process"/>
    <property type="evidence" value="ECO:0007669"/>
    <property type="project" value="UniProtKB-KW"/>
</dbReference>
<feature type="binding site" evidence="8">
    <location>
        <position position="246"/>
    </location>
    <ligand>
        <name>shikimate</name>
        <dbReference type="ChEBI" id="CHEBI:36208"/>
    </ligand>
</feature>
<dbReference type="HAMAP" id="MF_00222">
    <property type="entry name" value="Shikimate_DH_AroE"/>
    <property type="match status" value="1"/>
</dbReference>
<feature type="binding site" evidence="8">
    <location>
        <position position="78"/>
    </location>
    <ligand>
        <name>NADP(+)</name>
        <dbReference type="ChEBI" id="CHEBI:58349"/>
    </ligand>
</feature>
<feature type="binding site" evidence="8">
    <location>
        <position position="239"/>
    </location>
    <ligand>
        <name>NADP(+)</name>
        <dbReference type="ChEBI" id="CHEBI:58349"/>
    </ligand>
</feature>
<keyword evidence="6 8" id="KW-0057">Aromatic amino acid biosynthesis</keyword>
<dbReference type="SUPFAM" id="SSF51735">
    <property type="entry name" value="NAD(P)-binding Rossmann-fold domains"/>
    <property type="match status" value="1"/>
</dbReference>
<evidence type="ECO:0000256" key="3">
    <source>
        <dbReference type="ARBA" id="ARBA00022605"/>
    </source>
</evidence>
<dbReference type="AlphaFoldDB" id="A0AA47LR97"/>
<dbReference type="InterPro" id="IPR022893">
    <property type="entry name" value="Shikimate_DH_fam"/>
</dbReference>
<name>A0AA47LR97_9GAMM</name>
<dbReference type="GO" id="GO:0005829">
    <property type="term" value="C:cytosol"/>
    <property type="evidence" value="ECO:0007669"/>
    <property type="project" value="TreeGrafter"/>
</dbReference>
<dbReference type="NCBIfam" id="TIGR00507">
    <property type="entry name" value="aroE"/>
    <property type="match status" value="1"/>
</dbReference>
<evidence type="ECO:0000259" key="11">
    <source>
        <dbReference type="Pfam" id="PF18317"/>
    </source>
</evidence>
<dbReference type="CDD" id="cd01065">
    <property type="entry name" value="NAD_bind_Shikimate_DH"/>
    <property type="match status" value="1"/>
</dbReference>
<dbReference type="Gene3D" id="3.40.50.10860">
    <property type="entry name" value="Leucine Dehydrogenase, chain A, domain 1"/>
    <property type="match status" value="1"/>
</dbReference>
<evidence type="ECO:0000256" key="2">
    <source>
        <dbReference type="ARBA" id="ARBA00012962"/>
    </source>
</evidence>
<feature type="active site" description="Proton acceptor" evidence="8">
    <location>
        <position position="66"/>
    </location>
</feature>
<feature type="binding site" evidence="8">
    <location>
        <position position="215"/>
    </location>
    <ligand>
        <name>NADP(+)</name>
        <dbReference type="ChEBI" id="CHEBI:58349"/>
    </ligand>
</feature>
<dbReference type="Pfam" id="PF18317">
    <property type="entry name" value="SDH_C"/>
    <property type="match status" value="1"/>
</dbReference>
<dbReference type="FunFam" id="3.40.50.10860:FF:000006">
    <property type="entry name" value="Shikimate dehydrogenase (NADP(+))"/>
    <property type="match status" value="1"/>
</dbReference>
<dbReference type="InterPro" id="IPR013708">
    <property type="entry name" value="Shikimate_DH-bd_N"/>
</dbReference>
<organism evidence="12 13">
    <name type="scientific">Salinivibrio kushneri</name>
    <dbReference type="NCBI Taxonomy" id="1908198"/>
    <lineage>
        <taxon>Bacteria</taxon>
        <taxon>Pseudomonadati</taxon>
        <taxon>Pseudomonadota</taxon>
        <taxon>Gammaproteobacteria</taxon>
        <taxon>Vibrionales</taxon>
        <taxon>Vibrionaceae</taxon>
        <taxon>Salinivibrio</taxon>
    </lineage>
</organism>
<dbReference type="GO" id="GO:0004764">
    <property type="term" value="F:shikimate 3-dehydrogenase (NADP+) activity"/>
    <property type="evidence" value="ECO:0007669"/>
    <property type="project" value="UniProtKB-UniRule"/>
</dbReference>
<feature type="domain" description="Quinate/shikimate 5-dehydrogenase/glutamyl-tRNA reductase" evidence="9">
    <location>
        <begin position="117"/>
        <end position="193"/>
    </location>
</feature>
<dbReference type="InterPro" id="IPR046346">
    <property type="entry name" value="Aminoacid_DH-like_N_sf"/>
</dbReference>
<comment type="catalytic activity">
    <reaction evidence="7 8">
        <text>shikimate + NADP(+) = 3-dehydroshikimate + NADPH + H(+)</text>
        <dbReference type="Rhea" id="RHEA:17737"/>
        <dbReference type="ChEBI" id="CHEBI:15378"/>
        <dbReference type="ChEBI" id="CHEBI:16630"/>
        <dbReference type="ChEBI" id="CHEBI:36208"/>
        <dbReference type="ChEBI" id="CHEBI:57783"/>
        <dbReference type="ChEBI" id="CHEBI:58349"/>
        <dbReference type="EC" id="1.1.1.25"/>
    </reaction>
</comment>
<comment type="function">
    <text evidence="8">Involved in the biosynthesis of the chorismate, which leads to the biosynthesis of aromatic amino acids. Catalyzes the reversible NADPH linked reduction of 3-dehydroshikimate (DHSA) to yield shikimate (SA).</text>
</comment>
<feature type="binding site" evidence="8">
    <location>
        <position position="217"/>
    </location>
    <ligand>
        <name>shikimate</name>
        <dbReference type="ChEBI" id="CHEBI:36208"/>
    </ligand>
</feature>
<evidence type="ECO:0000313" key="13">
    <source>
        <dbReference type="Proteomes" id="UP001164748"/>
    </source>
</evidence>
<dbReference type="EC" id="1.1.1.25" evidence="2 8"/>
<feature type="binding site" evidence="8">
    <location>
        <begin position="127"/>
        <end position="131"/>
    </location>
    <ligand>
        <name>NADP(+)</name>
        <dbReference type="ChEBI" id="CHEBI:58349"/>
    </ligand>
</feature>
<feature type="binding site" evidence="8">
    <location>
        <begin position="151"/>
        <end position="156"/>
    </location>
    <ligand>
        <name>NADP(+)</name>
        <dbReference type="ChEBI" id="CHEBI:58349"/>
    </ligand>
</feature>
<dbReference type="PANTHER" id="PTHR21089">
    <property type="entry name" value="SHIKIMATE DEHYDROGENASE"/>
    <property type="match status" value="1"/>
</dbReference>
<evidence type="ECO:0000256" key="7">
    <source>
        <dbReference type="ARBA" id="ARBA00049442"/>
    </source>
</evidence>
<dbReference type="Pfam" id="PF08501">
    <property type="entry name" value="Shikimate_dh_N"/>
    <property type="match status" value="1"/>
</dbReference>
<feature type="binding site" evidence="8">
    <location>
        <position position="87"/>
    </location>
    <ligand>
        <name>shikimate</name>
        <dbReference type="ChEBI" id="CHEBI:36208"/>
    </ligand>
</feature>
<feature type="binding site" evidence="8">
    <location>
        <position position="103"/>
    </location>
    <ligand>
        <name>shikimate</name>
        <dbReference type="ChEBI" id="CHEBI:36208"/>
    </ligand>
</feature>
<keyword evidence="5 8" id="KW-0560">Oxidoreductase</keyword>
<evidence type="ECO:0000256" key="6">
    <source>
        <dbReference type="ARBA" id="ARBA00023141"/>
    </source>
</evidence>
<gene>
    <name evidence="8 12" type="primary">aroE</name>
    <name evidence="12" type="ORF">N8M53_12655</name>
</gene>
<dbReference type="InterPro" id="IPR036291">
    <property type="entry name" value="NAD(P)-bd_dom_sf"/>
</dbReference>